<gene>
    <name evidence="3" type="ORF">TM35_000312430</name>
</gene>
<evidence type="ECO:0000256" key="2">
    <source>
        <dbReference type="SAM" id="MobiDB-lite"/>
    </source>
</evidence>
<evidence type="ECO:0000313" key="4">
    <source>
        <dbReference type="Proteomes" id="UP000192257"/>
    </source>
</evidence>
<dbReference type="OrthoDB" id="269872at2759"/>
<feature type="coiled-coil region" evidence="1">
    <location>
        <begin position="80"/>
        <end position="175"/>
    </location>
</feature>
<organism evidence="3 4">
    <name type="scientific">Trypanosoma theileri</name>
    <dbReference type="NCBI Taxonomy" id="67003"/>
    <lineage>
        <taxon>Eukaryota</taxon>
        <taxon>Discoba</taxon>
        <taxon>Euglenozoa</taxon>
        <taxon>Kinetoplastea</taxon>
        <taxon>Metakinetoplastina</taxon>
        <taxon>Trypanosomatida</taxon>
        <taxon>Trypanosomatidae</taxon>
        <taxon>Trypanosoma</taxon>
    </lineage>
</organism>
<reference evidence="3 4" key="1">
    <citation type="submission" date="2017-03" db="EMBL/GenBank/DDBJ databases">
        <title>An alternative strategy for trypanosome survival in the mammalian bloodstream revealed through genome and transcriptome analysis of the ubiquitous bovine parasite Trypanosoma (Megatrypanum) theileri.</title>
        <authorList>
            <person name="Kelly S."/>
            <person name="Ivens A."/>
            <person name="Mott A."/>
            <person name="O'Neill E."/>
            <person name="Emms D."/>
            <person name="Macleod O."/>
            <person name="Voorheis P."/>
            <person name="Matthews J."/>
            <person name="Matthews K."/>
            <person name="Carrington M."/>
        </authorList>
    </citation>
    <scope>NUCLEOTIDE SEQUENCE [LARGE SCALE GENOMIC DNA]</scope>
    <source>
        <strain evidence="3">Edinburgh</strain>
    </source>
</reference>
<name>A0A1X0NMY5_9TRYP</name>
<dbReference type="EMBL" id="NBCO01000031">
    <property type="protein sequence ID" value="ORC86057.1"/>
    <property type="molecule type" value="Genomic_DNA"/>
</dbReference>
<comment type="caution">
    <text evidence="3">The sequence shown here is derived from an EMBL/GenBank/DDBJ whole genome shotgun (WGS) entry which is preliminary data.</text>
</comment>
<dbReference type="AlphaFoldDB" id="A0A1X0NMY5"/>
<dbReference type="VEuPathDB" id="TriTrypDB:TM35_000312430"/>
<protein>
    <submittedName>
        <fullName evidence="3">Uncharacterized protein</fullName>
    </submittedName>
</protein>
<proteinExistence type="predicted"/>
<evidence type="ECO:0000313" key="3">
    <source>
        <dbReference type="EMBL" id="ORC86057.1"/>
    </source>
</evidence>
<keyword evidence="4" id="KW-1185">Reference proteome</keyword>
<keyword evidence="1" id="KW-0175">Coiled coil</keyword>
<accession>A0A1X0NMY5</accession>
<evidence type="ECO:0000256" key="1">
    <source>
        <dbReference type="SAM" id="Coils"/>
    </source>
</evidence>
<feature type="region of interest" description="Disordered" evidence="2">
    <location>
        <begin position="1"/>
        <end position="23"/>
    </location>
</feature>
<dbReference type="GeneID" id="39988504"/>
<sequence length="243" mass="28121">MNSFNEEDSEKAIDERSELQLSRGSQFVEDSISQLQNFEGNSLSYSCSDKRGLSILPESDVSSKVDSRKKKLPSEVNHDVRELLSERRKHREESELLRKQLIALQKRMDIEVCNRKAMEQKLSVAESTVTRQKKEIILLQRQLQSSNSEVTERRLESALREVNLLKSSLDQMNSKAKMSSEDTVIELQSIIDKLSAEKNDLVNCLRKQNKLIDVLKRQKLHLEATVLVDLTEKDIEKYFDLLR</sequence>
<dbReference type="RefSeq" id="XP_028880123.1">
    <property type="nucleotide sequence ID" value="XM_029028724.1"/>
</dbReference>
<dbReference type="Proteomes" id="UP000192257">
    <property type="component" value="Unassembled WGS sequence"/>
</dbReference>